<keyword evidence="5" id="KW-0704">Schiff base</keyword>
<dbReference type="InterPro" id="IPR011343">
    <property type="entry name" value="DeoC"/>
</dbReference>
<dbReference type="PANTHER" id="PTHR10889">
    <property type="entry name" value="DEOXYRIBOSE-PHOSPHATE ALDOLASE"/>
    <property type="match status" value="1"/>
</dbReference>
<dbReference type="Gene3D" id="3.20.20.70">
    <property type="entry name" value="Aldolase class I"/>
    <property type="match status" value="1"/>
</dbReference>
<dbReference type="CDD" id="cd00959">
    <property type="entry name" value="DeoC"/>
    <property type="match status" value="1"/>
</dbReference>
<dbReference type="EMBL" id="QENY01000003">
    <property type="protein sequence ID" value="PVX57944.1"/>
    <property type="molecule type" value="Genomic_DNA"/>
</dbReference>
<proteinExistence type="inferred from homology"/>
<organism evidence="9 10">
    <name type="scientific">Hallella colorans</name>
    <dbReference type="NCBI Taxonomy" id="1703337"/>
    <lineage>
        <taxon>Bacteria</taxon>
        <taxon>Pseudomonadati</taxon>
        <taxon>Bacteroidota</taxon>
        <taxon>Bacteroidia</taxon>
        <taxon>Bacteroidales</taxon>
        <taxon>Prevotellaceae</taxon>
        <taxon>Hallella</taxon>
    </lineage>
</organism>
<comment type="pathway">
    <text evidence="1">Carbohydrate degradation; 2-deoxy-D-ribose 1-phosphate degradation; D-glyceraldehyde 3-phosphate and acetaldehyde from 2-deoxy-alpha-D-ribose 1-phosphate: step 2/2.</text>
</comment>
<evidence type="ECO:0000256" key="6">
    <source>
        <dbReference type="ARBA" id="ARBA00048791"/>
    </source>
</evidence>
<evidence type="ECO:0000313" key="10">
    <source>
        <dbReference type="Proteomes" id="UP000245870"/>
    </source>
</evidence>
<dbReference type="EC" id="4.1.2.4" evidence="3 7"/>
<dbReference type="SMART" id="SM01133">
    <property type="entry name" value="DeoC"/>
    <property type="match status" value="1"/>
</dbReference>
<evidence type="ECO:0000256" key="4">
    <source>
        <dbReference type="ARBA" id="ARBA00023239"/>
    </source>
</evidence>
<dbReference type="SUPFAM" id="SSF51569">
    <property type="entry name" value="Aldolase"/>
    <property type="match status" value="1"/>
</dbReference>
<evidence type="ECO:0000256" key="5">
    <source>
        <dbReference type="ARBA" id="ARBA00023270"/>
    </source>
</evidence>
<dbReference type="Pfam" id="PF01791">
    <property type="entry name" value="DeoC"/>
    <property type="match status" value="1"/>
</dbReference>
<dbReference type="OrthoDB" id="9778711at2"/>
<comment type="catalytic activity">
    <reaction evidence="6">
        <text>2-deoxy-D-ribose 5-phosphate = D-glyceraldehyde 3-phosphate + acetaldehyde</text>
        <dbReference type="Rhea" id="RHEA:12821"/>
        <dbReference type="ChEBI" id="CHEBI:15343"/>
        <dbReference type="ChEBI" id="CHEBI:59776"/>
        <dbReference type="ChEBI" id="CHEBI:62877"/>
        <dbReference type="EC" id="4.1.2.4"/>
    </reaction>
</comment>
<comment type="caution">
    <text evidence="9">The sequence shown here is derived from an EMBL/GenBank/DDBJ whole genome shotgun (WGS) entry which is preliminary data.</text>
</comment>
<name>A0A2U0UJX8_9BACT</name>
<dbReference type="InterPro" id="IPR002915">
    <property type="entry name" value="DeoC/FbaB/LacD_aldolase"/>
</dbReference>
<feature type="region of interest" description="Disordered" evidence="8">
    <location>
        <begin position="1"/>
        <end position="31"/>
    </location>
</feature>
<evidence type="ECO:0000256" key="8">
    <source>
        <dbReference type="SAM" id="MobiDB-lite"/>
    </source>
</evidence>
<dbReference type="GO" id="GO:0009264">
    <property type="term" value="P:deoxyribonucleotide catabolic process"/>
    <property type="evidence" value="ECO:0007669"/>
    <property type="project" value="UniProtKB-UniRule"/>
</dbReference>
<dbReference type="RefSeq" id="WP_116615812.1">
    <property type="nucleotide sequence ID" value="NZ_QENY01000003.1"/>
</dbReference>
<keyword evidence="10" id="KW-1185">Reference proteome</keyword>
<dbReference type="PANTHER" id="PTHR10889:SF3">
    <property type="entry name" value="DEOXYRIBOSE-PHOSPHATE ALDOLASE"/>
    <property type="match status" value="1"/>
</dbReference>
<gene>
    <name evidence="9" type="ORF">C7379_10367</name>
</gene>
<keyword evidence="4" id="KW-0456">Lyase</keyword>
<dbReference type="Proteomes" id="UP000245870">
    <property type="component" value="Unassembled WGS sequence"/>
</dbReference>
<dbReference type="AlphaFoldDB" id="A0A2U0UJX8"/>
<evidence type="ECO:0000256" key="1">
    <source>
        <dbReference type="ARBA" id="ARBA00004816"/>
    </source>
</evidence>
<dbReference type="GO" id="GO:0016052">
    <property type="term" value="P:carbohydrate catabolic process"/>
    <property type="evidence" value="ECO:0007669"/>
    <property type="project" value="TreeGrafter"/>
</dbReference>
<dbReference type="InterPro" id="IPR013785">
    <property type="entry name" value="Aldolase_TIM"/>
</dbReference>
<evidence type="ECO:0000256" key="3">
    <source>
        <dbReference type="ARBA" id="ARBA00012515"/>
    </source>
</evidence>
<dbReference type="GO" id="GO:0004139">
    <property type="term" value="F:deoxyribose-phosphate aldolase activity"/>
    <property type="evidence" value="ECO:0007669"/>
    <property type="project" value="UniProtKB-UniRule"/>
</dbReference>
<protein>
    <recommendedName>
        <fullName evidence="3 7">Deoxyribose-phosphate aldolase</fullName>
        <ecNumber evidence="3 7">4.1.2.4</ecNumber>
    </recommendedName>
</protein>
<evidence type="ECO:0000256" key="7">
    <source>
        <dbReference type="NCBIfam" id="TIGR00126"/>
    </source>
</evidence>
<dbReference type="NCBIfam" id="TIGR00126">
    <property type="entry name" value="deoC"/>
    <property type="match status" value="1"/>
</dbReference>
<sequence length="323" mass="35307">MAYTKDIQPTKKNGGIKAQVNASRADETQKKSKYEQALEKYNCDVDEAEIGKALKKIIVEKVPENDTAEVKKFLLGSVELTSLSASDNDVNIMAMVEKVNQFDTAYPDLPHVATICVYPNFAEVVKDTLEVDGVDIAVVSGAFPSSQTFLEVKVAETALAIKDGATNVDIVMPVGKFLCGDYEGLCEDINELKQTCGNVPMKVILENCLLGTLSNVKKAAILSMYAGADYIKTSTGKDKGGATAQDVYIMCQAIKEYYDETGIQIGLKPAGGINSVMDAVTFYTIVKEVLGEKWLTNQWFRLGTSRLTNMLLSEILGRQVKFF</sequence>
<reference evidence="9 10" key="1">
    <citation type="submission" date="2018-05" db="EMBL/GenBank/DDBJ databases">
        <title>Genomic Encyclopedia of Type Strains, Phase IV (KMG-IV): sequencing the most valuable type-strain genomes for metagenomic binning, comparative biology and taxonomic classification.</title>
        <authorList>
            <person name="Goeker M."/>
        </authorList>
    </citation>
    <scope>NUCLEOTIDE SEQUENCE [LARGE SCALE GENOMIC DNA]</scope>
    <source>
        <strain evidence="9 10">DSM 100333</strain>
    </source>
</reference>
<dbReference type="GO" id="GO:0005737">
    <property type="term" value="C:cytoplasm"/>
    <property type="evidence" value="ECO:0007669"/>
    <property type="project" value="InterPro"/>
</dbReference>
<evidence type="ECO:0000313" key="9">
    <source>
        <dbReference type="EMBL" id="PVX57944.1"/>
    </source>
</evidence>
<comment type="similarity">
    <text evidence="2">Belongs to the DeoC/FbaB aldolase family. DeoC type 2 subfamily.</text>
</comment>
<evidence type="ECO:0000256" key="2">
    <source>
        <dbReference type="ARBA" id="ARBA00009473"/>
    </source>
</evidence>
<accession>A0A2U0UJX8</accession>